<evidence type="ECO:0000313" key="6">
    <source>
        <dbReference type="EMBL" id="MDI6453633.1"/>
    </source>
</evidence>
<feature type="domain" description="HD-GYP" evidence="5">
    <location>
        <begin position="637"/>
        <end position="829"/>
    </location>
</feature>
<dbReference type="Gene3D" id="3.30.450.20">
    <property type="entry name" value="PAS domain"/>
    <property type="match status" value="3"/>
</dbReference>
<dbReference type="PANTHER" id="PTHR43155">
    <property type="entry name" value="CYCLIC DI-GMP PHOSPHODIESTERASE PA4108-RELATED"/>
    <property type="match status" value="1"/>
</dbReference>
<dbReference type="PROSITE" id="PS51832">
    <property type="entry name" value="HD_GYP"/>
    <property type="match status" value="1"/>
</dbReference>
<evidence type="ECO:0000313" key="7">
    <source>
        <dbReference type="Proteomes" id="UP001431532"/>
    </source>
</evidence>
<dbReference type="SUPFAM" id="SSF55073">
    <property type="entry name" value="Nucleotide cyclase"/>
    <property type="match status" value="1"/>
</dbReference>
<dbReference type="EC" id="2.7.7.65" evidence="6"/>
<dbReference type="CDD" id="cd01949">
    <property type="entry name" value="GGDEF"/>
    <property type="match status" value="1"/>
</dbReference>
<evidence type="ECO:0000259" key="3">
    <source>
        <dbReference type="PROSITE" id="PS50887"/>
    </source>
</evidence>
<feature type="transmembrane region" description="Helical" evidence="1">
    <location>
        <begin position="78"/>
        <end position="97"/>
    </location>
</feature>
<feature type="domain" description="PAS" evidence="2">
    <location>
        <begin position="103"/>
        <end position="176"/>
    </location>
</feature>
<dbReference type="EMBL" id="JASCXW010000039">
    <property type="protein sequence ID" value="MDI6453633.1"/>
    <property type="molecule type" value="Genomic_DNA"/>
</dbReference>
<proteinExistence type="predicted"/>
<dbReference type="Pfam" id="PF13487">
    <property type="entry name" value="HD_5"/>
    <property type="match status" value="1"/>
</dbReference>
<dbReference type="GO" id="GO:0052621">
    <property type="term" value="F:diguanylate cyclase activity"/>
    <property type="evidence" value="ECO:0007669"/>
    <property type="project" value="UniProtKB-EC"/>
</dbReference>
<dbReference type="PROSITE" id="PS51831">
    <property type="entry name" value="HD"/>
    <property type="match status" value="1"/>
</dbReference>
<sequence length="829" mass="96270">MNHKLKLPIFIFIMALSSFLLIYYHSGYSFHTYIVQVNYIVILIVAAWYKKFLIPAVFYLTAIHVISEAVYIQSWPNVAFTESFVQILVSIAIYIVINRNDKTSESLKNLIEATHVGTWEWNVQTGACVFNQRWAEICGYTLEELAPISIKTWIDLLHPEDNEISNQRLSEVFDRKKDFYDTKIRMKHKDGNWVWVHDRGKVIKWTTEEKPLIMSGTHTEITHEIEMQKSLEHSYDLMRYVIEHDKSAIAVFDDEMNYVYVSDKYMVDHKVKHNHIIGKNHYDVFPYLPKALKEIHQRALKGEVLSNDRQIIKRDDGTIDYTRWECRPWYSKDDSIGGMILYTEIISDQIKKEKELEESKNLLESMIDSIPVGLAVNEVFPDVKNIYMNDKFAQIYGTTKEKLEEVNAFWDVVYENESYREEIKKRVLEDLESGDPNRTTWENIPLEKDGKVFRYISAYNSKLNDTTYVSSVLDVTDQVMRQKEIERISYIDHLTGLYNRRFFTKKLSEYDQPKFYPLGVLMADLNGLKIINDAYGHQTGDEALKKISDLLKNSINSSSIVARIGGDEFAFLFPNCNKEEIEKTKDRIKKLSSQISIQNLHLSIAMGYHIKENISDDILEVMKYAENDMYKHKISEGMSVRNHAIKAILNTLTDKFEEEKIHSLKVSSLCKSIGKALHIKGDDLVELELAGLYHDIGKISIPDSILNKPGKLTEEEFEVIKTHTEVGYQILRAADEYSDLAEHALSHHERWDGNGYPRGLKAEQIPLFSRIISIADSYEAMTADRPYRKAMNQEKAIEEIIRCSGSQFDPKIANIFINDVLKYNKHKKT</sequence>
<evidence type="ECO:0000259" key="2">
    <source>
        <dbReference type="PROSITE" id="PS50112"/>
    </source>
</evidence>
<dbReference type="InterPro" id="IPR037522">
    <property type="entry name" value="HD_GYP_dom"/>
</dbReference>
<dbReference type="PROSITE" id="PS50112">
    <property type="entry name" value="PAS"/>
    <property type="match status" value="1"/>
</dbReference>
<dbReference type="InterPro" id="IPR000160">
    <property type="entry name" value="GGDEF_dom"/>
</dbReference>
<dbReference type="InterPro" id="IPR003607">
    <property type="entry name" value="HD/PDEase_dom"/>
</dbReference>
<dbReference type="RefSeq" id="WP_282840073.1">
    <property type="nucleotide sequence ID" value="NZ_JASCXW010000039.1"/>
</dbReference>
<keyword evidence="6" id="KW-0548">Nucleotidyltransferase</keyword>
<dbReference type="PANTHER" id="PTHR43155:SF2">
    <property type="entry name" value="CYCLIC DI-GMP PHOSPHODIESTERASE PA4108"/>
    <property type="match status" value="1"/>
</dbReference>
<protein>
    <submittedName>
        <fullName evidence="6">Diguanylate cyclase</fullName>
        <ecNumber evidence="6">2.7.7.65</ecNumber>
    </submittedName>
</protein>
<dbReference type="Pfam" id="PF13188">
    <property type="entry name" value="PAS_8"/>
    <property type="match status" value="1"/>
</dbReference>
<dbReference type="CDD" id="cd00077">
    <property type="entry name" value="HDc"/>
    <property type="match status" value="1"/>
</dbReference>
<comment type="caution">
    <text evidence="6">The sequence shown here is derived from an EMBL/GenBank/DDBJ whole genome shotgun (WGS) entry which is preliminary data.</text>
</comment>
<dbReference type="InterPro" id="IPR000014">
    <property type="entry name" value="PAS"/>
</dbReference>
<dbReference type="NCBIfam" id="TIGR00277">
    <property type="entry name" value="HDIG"/>
    <property type="match status" value="1"/>
</dbReference>
<dbReference type="InterPro" id="IPR013655">
    <property type="entry name" value="PAS_fold_3"/>
</dbReference>
<feature type="domain" description="GGDEF" evidence="3">
    <location>
        <begin position="516"/>
        <end position="646"/>
    </location>
</feature>
<dbReference type="SMART" id="SM00471">
    <property type="entry name" value="HDc"/>
    <property type="match status" value="1"/>
</dbReference>
<dbReference type="InterPro" id="IPR035965">
    <property type="entry name" value="PAS-like_dom_sf"/>
</dbReference>
<evidence type="ECO:0000256" key="1">
    <source>
        <dbReference type="SAM" id="Phobius"/>
    </source>
</evidence>
<dbReference type="Pfam" id="PF00990">
    <property type="entry name" value="GGDEF"/>
    <property type="match status" value="1"/>
</dbReference>
<dbReference type="InterPro" id="IPR006675">
    <property type="entry name" value="HDIG_dom"/>
</dbReference>
<dbReference type="Pfam" id="PF08447">
    <property type="entry name" value="PAS_3"/>
    <property type="match status" value="1"/>
</dbReference>
<dbReference type="InterPro" id="IPR006674">
    <property type="entry name" value="HD_domain"/>
</dbReference>
<keyword evidence="1" id="KW-1133">Transmembrane helix</keyword>
<gene>
    <name evidence="6" type="ORF">QJ521_08650</name>
</gene>
<keyword evidence="1" id="KW-0812">Transmembrane</keyword>
<dbReference type="InterPro" id="IPR013656">
    <property type="entry name" value="PAS_4"/>
</dbReference>
<keyword evidence="6" id="KW-0808">Transferase</keyword>
<accession>A0AAW6UBW0</accession>
<dbReference type="SMART" id="SM00086">
    <property type="entry name" value="PAC"/>
    <property type="match status" value="1"/>
</dbReference>
<dbReference type="AlphaFoldDB" id="A0AAW6UBW0"/>
<dbReference type="SMART" id="SM00267">
    <property type="entry name" value="GGDEF"/>
    <property type="match status" value="1"/>
</dbReference>
<feature type="transmembrane region" description="Helical" evidence="1">
    <location>
        <begin position="7"/>
        <end position="24"/>
    </location>
</feature>
<dbReference type="Proteomes" id="UP001431532">
    <property type="component" value="Unassembled WGS sequence"/>
</dbReference>
<dbReference type="Gene3D" id="1.10.3210.10">
    <property type="entry name" value="Hypothetical protein af1432"/>
    <property type="match status" value="1"/>
</dbReference>
<organism evidence="6 7">
    <name type="scientific">Peloplasma aerotolerans</name>
    <dbReference type="NCBI Taxonomy" id="3044389"/>
    <lineage>
        <taxon>Bacteria</taxon>
        <taxon>Bacillati</taxon>
        <taxon>Mycoplasmatota</taxon>
        <taxon>Mollicutes</taxon>
        <taxon>Acholeplasmatales</taxon>
        <taxon>Acholeplasmataceae</taxon>
        <taxon>Peloplasma</taxon>
    </lineage>
</organism>
<dbReference type="CDD" id="cd00130">
    <property type="entry name" value="PAS"/>
    <property type="match status" value="1"/>
</dbReference>
<dbReference type="InterPro" id="IPR043128">
    <property type="entry name" value="Rev_trsase/Diguanyl_cyclase"/>
</dbReference>
<reference evidence="6" key="1">
    <citation type="submission" date="2023-05" db="EMBL/GenBank/DDBJ databases">
        <title>Mariniplasma microaerophilum sp. nov., a novel anaerobic mollicute isolated from terrestrial mud volcano, Taman Peninsula, Russia.</title>
        <authorList>
            <person name="Khomyakova M.A."/>
            <person name="Merkel A.Y."/>
            <person name="Slobodkin A.I."/>
        </authorList>
    </citation>
    <scope>NUCLEOTIDE SEQUENCE</scope>
    <source>
        <strain evidence="6">M4Ah</strain>
    </source>
</reference>
<name>A0AAW6UBW0_9MOLU</name>
<dbReference type="SMART" id="SM00091">
    <property type="entry name" value="PAS"/>
    <property type="match status" value="3"/>
</dbReference>
<dbReference type="InterPro" id="IPR029787">
    <property type="entry name" value="Nucleotide_cyclase"/>
</dbReference>
<dbReference type="SUPFAM" id="SSF55785">
    <property type="entry name" value="PYP-like sensor domain (PAS domain)"/>
    <property type="match status" value="3"/>
</dbReference>
<keyword evidence="7" id="KW-1185">Reference proteome</keyword>
<evidence type="ECO:0000259" key="4">
    <source>
        <dbReference type="PROSITE" id="PS51831"/>
    </source>
</evidence>
<keyword evidence="1" id="KW-0472">Membrane</keyword>
<dbReference type="InterPro" id="IPR001610">
    <property type="entry name" value="PAC"/>
</dbReference>
<feature type="domain" description="HD" evidence="4">
    <location>
        <begin position="659"/>
        <end position="781"/>
    </location>
</feature>
<dbReference type="NCBIfam" id="TIGR00254">
    <property type="entry name" value="GGDEF"/>
    <property type="match status" value="1"/>
</dbReference>
<dbReference type="Gene3D" id="3.30.70.270">
    <property type="match status" value="1"/>
</dbReference>
<dbReference type="PROSITE" id="PS50887">
    <property type="entry name" value="GGDEF"/>
    <property type="match status" value="1"/>
</dbReference>
<dbReference type="Pfam" id="PF08448">
    <property type="entry name" value="PAS_4"/>
    <property type="match status" value="1"/>
</dbReference>
<dbReference type="SUPFAM" id="SSF109604">
    <property type="entry name" value="HD-domain/PDEase-like"/>
    <property type="match status" value="1"/>
</dbReference>
<evidence type="ECO:0000259" key="5">
    <source>
        <dbReference type="PROSITE" id="PS51832"/>
    </source>
</evidence>
<dbReference type="NCBIfam" id="TIGR00229">
    <property type="entry name" value="sensory_box"/>
    <property type="match status" value="2"/>
</dbReference>